<evidence type="ECO:0008006" key="3">
    <source>
        <dbReference type="Google" id="ProtNLM"/>
    </source>
</evidence>
<protein>
    <recommendedName>
        <fullName evidence="3">FHA domain-containing protein</fullName>
    </recommendedName>
</protein>
<evidence type="ECO:0000313" key="2">
    <source>
        <dbReference type="Proteomes" id="UP000516173"/>
    </source>
</evidence>
<dbReference type="InterPro" id="IPR008984">
    <property type="entry name" value="SMAD_FHA_dom_sf"/>
</dbReference>
<dbReference type="SUPFAM" id="SSF49879">
    <property type="entry name" value="SMAD/FHA domain"/>
    <property type="match status" value="1"/>
</dbReference>
<sequence length="270" mass="29819">MIRMCGTLEPVGGRRLPASHDSLARGVSAPVAGTVSALSLVGGVSFGPKEGREVVFGRNRPLVHVCVGENDLRISRHQGTLRCGDGRWWVRNLGAQPIRVAESCLLFRDEDPVALEPGYTPLFIRGSERREHLLEIFVSNAELREPGPRHRHVTSPAMSYDLTDAERLALVVLGQRYLRHEARPQPWTWDATARLLAYLQPDAGWKRRRVEDLVLGVRQRLSGLGVAGLTADEIPQPIGNMLNHNLIQELMLSGTLVPRDLALIDFGGEG</sequence>
<accession>A0A7G1KSA8</accession>
<dbReference type="AlphaFoldDB" id="A0A7G1KSA8"/>
<keyword evidence="2" id="KW-1185">Reference proteome</keyword>
<organism evidence="1 2">
    <name type="scientific">Nocardia wallacei</name>
    <dbReference type="NCBI Taxonomy" id="480035"/>
    <lineage>
        <taxon>Bacteria</taxon>
        <taxon>Bacillati</taxon>
        <taxon>Actinomycetota</taxon>
        <taxon>Actinomycetes</taxon>
        <taxon>Mycobacteriales</taxon>
        <taxon>Nocardiaceae</taxon>
        <taxon>Nocardia</taxon>
    </lineage>
</organism>
<evidence type="ECO:0000313" key="1">
    <source>
        <dbReference type="EMBL" id="BCK57791.1"/>
    </source>
</evidence>
<dbReference type="EMBL" id="AP023396">
    <property type="protein sequence ID" value="BCK57791.1"/>
    <property type="molecule type" value="Genomic_DNA"/>
</dbReference>
<proteinExistence type="predicted"/>
<dbReference type="KEGG" id="nwl:NWFMUON74_55630"/>
<gene>
    <name evidence="1" type="ORF">NWFMUON74_55630</name>
</gene>
<dbReference type="Proteomes" id="UP000516173">
    <property type="component" value="Chromosome"/>
</dbReference>
<name>A0A7G1KSA8_9NOCA</name>
<reference evidence="1 2" key="1">
    <citation type="submission" date="2020-08" db="EMBL/GenBank/DDBJ databases">
        <title>Genome Sequencing of Nocardia wallacei strain FMUON74 and assembly.</title>
        <authorList>
            <person name="Toyokawa M."/>
            <person name="Uesaka K."/>
        </authorList>
    </citation>
    <scope>NUCLEOTIDE SEQUENCE [LARGE SCALE GENOMIC DNA]</scope>
    <source>
        <strain evidence="1 2">FMUON74</strain>
    </source>
</reference>